<protein>
    <submittedName>
        <fullName evidence="1">Uncharacterized protein</fullName>
    </submittedName>
</protein>
<organism evidence="1">
    <name type="scientific">Rhizophora mucronata</name>
    <name type="common">Asiatic mangrove</name>
    <dbReference type="NCBI Taxonomy" id="61149"/>
    <lineage>
        <taxon>Eukaryota</taxon>
        <taxon>Viridiplantae</taxon>
        <taxon>Streptophyta</taxon>
        <taxon>Embryophyta</taxon>
        <taxon>Tracheophyta</taxon>
        <taxon>Spermatophyta</taxon>
        <taxon>Magnoliopsida</taxon>
        <taxon>eudicotyledons</taxon>
        <taxon>Gunneridae</taxon>
        <taxon>Pentapetalae</taxon>
        <taxon>rosids</taxon>
        <taxon>fabids</taxon>
        <taxon>Malpighiales</taxon>
        <taxon>Rhizophoraceae</taxon>
        <taxon>Rhizophora</taxon>
    </lineage>
</organism>
<proteinExistence type="predicted"/>
<dbReference type="AlphaFoldDB" id="A0A2P2NNE0"/>
<evidence type="ECO:0000313" key="1">
    <source>
        <dbReference type="EMBL" id="MBX43914.1"/>
    </source>
</evidence>
<name>A0A2P2NNE0_RHIMU</name>
<sequence length="42" mass="4648">MTICFINCFWCSPAITPLIEINGDEIWPPFASCLIASAHHAN</sequence>
<accession>A0A2P2NNE0</accession>
<dbReference type="EMBL" id="GGEC01063430">
    <property type="protein sequence ID" value="MBX43914.1"/>
    <property type="molecule type" value="Transcribed_RNA"/>
</dbReference>
<reference evidence="1" key="1">
    <citation type="submission" date="2018-02" db="EMBL/GenBank/DDBJ databases">
        <title>Rhizophora mucronata_Transcriptome.</title>
        <authorList>
            <person name="Meera S.P."/>
            <person name="Sreeshan A."/>
            <person name="Augustine A."/>
        </authorList>
    </citation>
    <scope>NUCLEOTIDE SEQUENCE</scope>
    <source>
        <tissue evidence="1">Leaf</tissue>
    </source>
</reference>